<reference evidence="2" key="1">
    <citation type="submission" date="2016-10" db="EMBL/GenBank/DDBJ databases">
        <title>Sequence of Gallionella enrichment culture.</title>
        <authorList>
            <person name="Poehlein A."/>
            <person name="Muehling M."/>
            <person name="Daniel R."/>
        </authorList>
    </citation>
    <scope>NUCLEOTIDE SEQUENCE</scope>
</reference>
<organism evidence="2">
    <name type="scientific">mine drainage metagenome</name>
    <dbReference type="NCBI Taxonomy" id="410659"/>
    <lineage>
        <taxon>unclassified sequences</taxon>
        <taxon>metagenomes</taxon>
        <taxon>ecological metagenomes</taxon>
    </lineage>
</organism>
<dbReference type="EMBL" id="MLJW01000299">
    <property type="protein sequence ID" value="OIQ90250.1"/>
    <property type="molecule type" value="Genomic_DNA"/>
</dbReference>
<protein>
    <submittedName>
        <fullName evidence="2">Uncharacterized protein</fullName>
    </submittedName>
</protein>
<gene>
    <name evidence="2" type="ORF">GALL_278810</name>
</gene>
<evidence type="ECO:0000313" key="2">
    <source>
        <dbReference type="EMBL" id="OIQ90250.1"/>
    </source>
</evidence>
<accession>A0A1J5R474</accession>
<dbReference type="AlphaFoldDB" id="A0A1J5R474"/>
<proteinExistence type="predicted"/>
<evidence type="ECO:0000256" key="1">
    <source>
        <dbReference type="SAM" id="MobiDB-lite"/>
    </source>
</evidence>
<sequence length="118" mass="12348">MRPQECGVDDHRVAGIERGGGPCAQARIGAPCGGRRVDLADHGGRGRVERLQAEQALALDVRAQAYGARSLQQSRGDVALAGARQAVRDEQARVARRGQPPRGGDIVGPRNGHALGLA</sequence>
<comment type="caution">
    <text evidence="2">The sequence shown here is derived from an EMBL/GenBank/DDBJ whole genome shotgun (WGS) entry which is preliminary data.</text>
</comment>
<name>A0A1J5R474_9ZZZZ</name>
<feature type="region of interest" description="Disordered" evidence="1">
    <location>
        <begin position="90"/>
        <end position="118"/>
    </location>
</feature>